<evidence type="ECO:0000256" key="3">
    <source>
        <dbReference type="ARBA" id="ARBA00022741"/>
    </source>
</evidence>
<keyword evidence="5 7" id="KW-1133">Transmembrane helix</keyword>
<keyword evidence="2 7" id="KW-0812">Transmembrane</keyword>
<feature type="domain" description="ABC transporter" evidence="8">
    <location>
        <begin position="415"/>
        <end position="641"/>
    </location>
</feature>
<accession>A0A6P2BV18</accession>
<keyword evidence="4 10" id="KW-0067">ATP-binding</keyword>
<feature type="transmembrane region" description="Helical" evidence="7">
    <location>
        <begin position="75"/>
        <end position="96"/>
    </location>
</feature>
<reference evidence="10 11" key="1">
    <citation type="submission" date="2018-11" db="EMBL/GenBank/DDBJ databases">
        <title>Trebonia kvetii gen.nov., sp.nov., a novel acidophilic actinobacterium, and proposal of the new actinobacterial family Treboniaceae fam. nov.</title>
        <authorList>
            <person name="Rapoport D."/>
            <person name="Sagova-Mareckova M."/>
            <person name="Sedlacek I."/>
            <person name="Provaznik J."/>
            <person name="Kralova S."/>
            <person name="Pavlinic D."/>
            <person name="Benes V."/>
            <person name="Kopecky J."/>
        </authorList>
    </citation>
    <scope>NUCLEOTIDE SEQUENCE [LARGE SCALE GENOMIC DNA]</scope>
    <source>
        <strain evidence="10 11">15Tr583</strain>
    </source>
</reference>
<evidence type="ECO:0000256" key="5">
    <source>
        <dbReference type="ARBA" id="ARBA00022989"/>
    </source>
</evidence>
<dbReference type="AlphaFoldDB" id="A0A6P2BV18"/>
<dbReference type="Gene3D" id="1.20.1560.10">
    <property type="entry name" value="ABC transporter type 1, transmembrane domain"/>
    <property type="match status" value="1"/>
</dbReference>
<name>A0A6P2BV18_9ACTN</name>
<dbReference type="Pfam" id="PF00005">
    <property type="entry name" value="ABC_tran"/>
    <property type="match status" value="1"/>
</dbReference>
<sequence length="641" mass="66481">MVFALAGGAVMGALSLLLGFAARRTVTRPARQNPATGNRPAGNQLAEMPATGNAETRLSLRWPALARTLLRPDRFAVAVAIWLALLDVVLSLAAPWPLKVVIDYALGHQPFPTWLAPLAGLHPVSVAVIAAVAGLLLLAASAVAGYLVTVLTAAAGEQMTVRLRAVVTGRLLRAEPKAAAAFPLGELTNRLGGDTMRVSDTVTATLDTLLPDTVLLAGMTVITAALDWRLTVVSVAVIPLYALTARVRNHGLRVAQRQARDRAGELATFATGLLARLPAVHVFDRAAAEADRYHAASAASAEAEVAAVNASARFGPVTDTLPGLALAAALITGTVEVTSGRLTLGGLLVFLAYLSSLTSPVRSLTRLSATIARGTASRDRLAELLSLPLLGPAAASAGDTVPGAPLRTGHRGPEVTLDRVSYAHRAGEPVLDMATMGFPAGTLTALTGRSGTGKSTLLSLLIRLADPQSGLIAIDGQDITRLPLPRLRDLVTLVPQEPWLHDGTIAENIGYGRHDATARQVRDAAERAGVAAFADTLPDGFDTPVGEHGHQLSGGQQRRVAIARALLRDTPVLLLDEPTTGLDPETESLLVTQLLAATAGKTVILVTHQPALVGHAAHVVQLASGRMSKAGSYGKPVAAGG</sequence>
<dbReference type="PANTHER" id="PTHR43394">
    <property type="entry name" value="ATP-DEPENDENT PERMEASE MDL1, MITOCHONDRIAL"/>
    <property type="match status" value="1"/>
</dbReference>
<dbReference type="SUPFAM" id="SSF90123">
    <property type="entry name" value="ABC transporter transmembrane region"/>
    <property type="match status" value="1"/>
</dbReference>
<dbReference type="InterPro" id="IPR039421">
    <property type="entry name" value="Type_1_exporter"/>
</dbReference>
<dbReference type="InterPro" id="IPR003439">
    <property type="entry name" value="ABC_transporter-like_ATP-bd"/>
</dbReference>
<dbReference type="PANTHER" id="PTHR43394:SF1">
    <property type="entry name" value="ATP-BINDING CASSETTE SUB-FAMILY B MEMBER 10, MITOCHONDRIAL"/>
    <property type="match status" value="1"/>
</dbReference>
<evidence type="ECO:0000256" key="2">
    <source>
        <dbReference type="ARBA" id="ARBA00022692"/>
    </source>
</evidence>
<keyword evidence="11" id="KW-1185">Reference proteome</keyword>
<dbReference type="GO" id="GO:0005524">
    <property type="term" value="F:ATP binding"/>
    <property type="evidence" value="ECO:0007669"/>
    <property type="project" value="UniProtKB-KW"/>
</dbReference>
<evidence type="ECO:0000256" key="1">
    <source>
        <dbReference type="ARBA" id="ARBA00004651"/>
    </source>
</evidence>
<feature type="transmembrane region" description="Helical" evidence="7">
    <location>
        <begin position="6"/>
        <end position="22"/>
    </location>
</feature>
<evidence type="ECO:0000259" key="8">
    <source>
        <dbReference type="PROSITE" id="PS50893"/>
    </source>
</evidence>
<comment type="caution">
    <text evidence="10">The sequence shown here is derived from an EMBL/GenBank/DDBJ whole genome shotgun (WGS) entry which is preliminary data.</text>
</comment>
<dbReference type="PROSITE" id="PS50929">
    <property type="entry name" value="ABC_TM1F"/>
    <property type="match status" value="1"/>
</dbReference>
<dbReference type="SMART" id="SM00382">
    <property type="entry name" value="AAA"/>
    <property type="match status" value="1"/>
</dbReference>
<dbReference type="InterPro" id="IPR003593">
    <property type="entry name" value="AAA+_ATPase"/>
</dbReference>
<dbReference type="InterPro" id="IPR011527">
    <property type="entry name" value="ABC1_TM_dom"/>
</dbReference>
<feature type="domain" description="ABC transmembrane type-1" evidence="9">
    <location>
        <begin position="78"/>
        <end position="373"/>
    </location>
</feature>
<evidence type="ECO:0000256" key="7">
    <source>
        <dbReference type="SAM" id="Phobius"/>
    </source>
</evidence>
<organism evidence="10 11">
    <name type="scientific">Trebonia kvetii</name>
    <dbReference type="NCBI Taxonomy" id="2480626"/>
    <lineage>
        <taxon>Bacteria</taxon>
        <taxon>Bacillati</taxon>
        <taxon>Actinomycetota</taxon>
        <taxon>Actinomycetes</taxon>
        <taxon>Streptosporangiales</taxon>
        <taxon>Treboniaceae</taxon>
        <taxon>Trebonia</taxon>
    </lineage>
</organism>
<dbReference type="RefSeq" id="WP_145855253.1">
    <property type="nucleotide sequence ID" value="NZ_RPFW01000004.1"/>
</dbReference>
<dbReference type="Pfam" id="PF00664">
    <property type="entry name" value="ABC_membrane"/>
    <property type="match status" value="1"/>
</dbReference>
<dbReference type="InterPro" id="IPR036640">
    <property type="entry name" value="ABC1_TM_sf"/>
</dbReference>
<evidence type="ECO:0000259" key="9">
    <source>
        <dbReference type="PROSITE" id="PS50929"/>
    </source>
</evidence>
<dbReference type="GO" id="GO:0015421">
    <property type="term" value="F:ABC-type oligopeptide transporter activity"/>
    <property type="evidence" value="ECO:0007669"/>
    <property type="project" value="TreeGrafter"/>
</dbReference>
<dbReference type="PROSITE" id="PS00211">
    <property type="entry name" value="ABC_TRANSPORTER_1"/>
    <property type="match status" value="1"/>
</dbReference>
<dbReference type="Proteomes" id="UP000460272">
    <property type="component" value="Unassembled WGS sequence"/>
</dbReference>
<evidence type="ECO:0000313" key="11">
    <source>
        <dbReference type="Proteomes" id="UP000460272"/>
    </source>
</evidence>
<evidence type="ECO:0000256" key="6">
    <source>
        <dbReference type="ARBA" id="ARBA00023136"/>
    </source>
</evidence>
<evidence type="ECO:0000313" key="10">
    <source>
        <dbReference type="EMBL" id="TVZ02952.1"/>
    </source>
</evidence>
<dbReference type="GO" id="GO:0016887">
    <property type="term" value="F:ATP hydrolysis activity"/>
    <property type="evidence" value="ECO:0007669"/>
    <property type="project" value="InterPro"/>
</dbReference>
<keyword evidence="6 7" id="KW-0472">Membrane</keyword>
<dbReference type="PROSITE" id="PS50893">
    <property type="entry name" value="ABC_TRANSPORTER_2"/>
    <property type="match status" value="1"/>
</dbReference>
<dbReference type="EMBL" id="RPFW01000004">
    <property type="protein sequence ID" value="TVZ02952.1"/>
    <property type="molecule type" value="Genomic_DNA"/>
</dbReference>
<comment type="subcellular location">
    <subcellularLocation>
        <location evidence="1">Cell membrane</location>
        <topology evidence="1">Multi-pass membrane protein</topology>
    </subcellularLocation>
</comment>
<feature type="transmembrane region" description="Helical" evidence="7">
    <location>
        <begin position="124"/>
        <end position="154"/>
    </location>
</feature>
<dbReference type="GO" id="GO:0005886">
    <property type="term" value="C:plasma membrane"/>
    <property type="evidence" value="ECO:0007669"/>
    <property type="project" value="UniProtKB-SubCell"/>
</dbReference>
<evidence type="ECO:0000256" key="4">
    <source>
        <dbReference type="ARBA" id="ARBA00022840"/>
    </source>
</evidence>
<dbReference type="OrthoDB" id="9806127at2"/>
<gene>
    <name evidence="10" type="ORF">EAS64_21010</name>
</gene>
<dbReference type="SUPFAM" id="SSF52540">
    <property type="entry name" value="P-loop containing nucleoside triphosphate hydrolases"/>
    <property type="match status" value="1"/>
</dbReference>
<dbReference type="InterPro" id="IPR017871">
    <property type="entry name" value="ABC_transporter-like_CS"/>
</dbReference>
<keyword evidence="3" id="KW-0547">Nucleotide-binding</keyword>
<proteinExistence type="predicted"/>
<protein>
    <submittedName>
        <fullName evidence="10">ABC transporter ATP-binding protein</fullName>
    </submittedName>
</protein>
<dbReference type="InterPro" id="IPR027417">
    <property type="entry name" value="P-loop_NTPase"/>
</dbReference>
<dbReference type="Gene3D" id="3.40.50.300">
    <property type="entry name" value="P-loop containing nucleotide triphosphate hydrolases"/>
    <property type="match status" value="1"/>
</dbReference>